<dbReference type="Pfam" id="PF01757">
    <property type="entry name" value="Acyl_transf_3"/>
    <property type="match status" value="1"/>
</dbReference>
<dbReference type="EMBL" id="SSXO01000002">
    <property type="protein sequence ID" value="TII00476.1"/>
    <property type="molecule type" value="Genomic_DNA"/>
</dbReference>
<comment type="similarity">
    <text evidence="2">Belongs to the acyltransferase 3 family.</text>
</comment>
<comment type="caution">
    <text evidence="9">The sequence shown here is derived from an EMBL/GenBank/DDBJ whole genome shotgun (WGS) entry which is preliminary data.</text>
</comment>
<keyword evidence="3" id="KW-1003">Cell membrane</keyword>
<protein>
    <submittedName>
        <fullName evidence="9">Acyltransferase</fullName>
    </submittedName>
</protein>
<evidence type="ECO:0000256" key="7">
    <source>
        <dbReference type="SAM" id="Phobius"/>
    </source>
</evidence>
<proteinExistence type="inferred from homology"/>
<feature type="transmembrane region" description="Helical" evidence="7">
    <location>
        <begin position="204"/>
        <end position="225"/>
    </location>
</feature>
<feature type="transmembrane region" description="Helical" evidence="7">
    <location>
        <begin position="302"/>
        <end position="323"/>
    </location>
</feature>
<feature type="transmembrane region" description="Helical" evidence="7">
    <location>
        <begin position="175"/>
        <end position="192"/>
    </location>
</feature>
<evidence type="ECO:0000256" key="5">
    <source>
        <dbReference type="ARBA" id="ARBA00022989"/>
    </source>
</evidence>
<evidence type="ECO:0000256" key="6">
    <source>
        <dbReference type="ARBA" id="ARBA00023136"/>
    </source>
</evidence>
<evidence type="ECO:0000313" key="11">
    <source>
        <dbReference type="Proteomes" id="UP000305165"/>
    </source>
</evidence>
<dbReference type="AlphaFoldDB" id="A0A4T2GMW2"/>
<feature type="transmembrane region" description="Helical" evidence="7">
    <location>
        <begin position="79"/>
        <end position="97"/>
    </location>
</feature>
<dbReference type="Proteomes" id="UP000305165">
    <property type="component" value="Unassembled WGS sequence"/>
</dbReference>
<evidence type="ECO:0000256" key="4">
    <source>
        <dbReference type="ARBA" id="ARBA00022692"/>
    </source>
</evidence>
<name>A0A4T2GMW2_STRSU</name>
<dbReference type="EMBL" id="SSXO01000001">
    <property type="protein sequence ID" value="TII01307.1"/>
    <property type="molecule type" value="Genomic_DNA"/>
</dbReference>
<dbReference type="GO" id="GO:0009246">
    <property type="term" value="P:enterobacterial common antigen biosynthetic process"/>
    <property type="evidence" value="ECO:0007669"/>
    <property type="project" value="TreeGrafter"/>
</dbReference>
<keyword evidence="9" id="KW-0808">Transferase</keyword>
<evidence type="ECO:0000256" key="3">
    <source>
        <dbReference type="ARBA" id="ARBA00022475"/>
    </source>
</evidence>
<keyword evidence="5 7" id="KW-1133">Transmembrane helix</keyword>
<feature type="transmembrane region" description="Helical" evidence="7">
    <location>
        <begin position="44"/>
        <end position="67"/>
    </location>
</feature>
<feature type="transmembrane region" description="Helical" evidence="7">
    <location>
        <begin position="237"/>
        <end position="255"/>
    </location>
</feature>
<feature type="transmembrane region" description="Helical" evidence="7">
    <location>
        <begin position="12"/>
        <end position="32"/>
    </location>
</feature>
<evidence type="ECO:0000259" key="8">
    <source>
        <dbReference type="Pfam" id="PF01757"/>
    </source>
</evidence>
<keyword evidence="4 7" id="KW-0812">Transmembrane</keyword>
<reference evidence="9 11" key="1">
    <citation type="submission" date="2019-04" db="EMBL/GenBank/DDBJ databases">
        <title>Genome analysis of Streptococcus suis strain WUSS424.</title>
        <authorList>
            <person name="Chen H."/>
            <person name="Gao X."/>
            <person name="Wu Z."/>
        </authorList>
    </citation>
    <scope>NUCLEOTIDE SEQUENCE [LARGE SCALE GENOMIC DNA]</scope>
    <source>
        <strain evidence="9 11">WUSS424</strain>
    </source>
</reference>
<feature type="transmembrane region" description="Helical" evidence="7">
    <location>
        <begin position="276"/>
        <end position="296"/>
    </location>
</feature>
<evidence type="ECO:0000313" key="9">
    <source>
        <dbReference type="EMBL" id="TII00476.1"/>
    </source>
</evidence>
<dbReference type="InterPro" id="IPR002656">
    <property type="entry name" value="Acyl_transf_3_dom"/>
</dbReference>
<feature type="transmembrane region" description="Helical" evidence="7">
    <location>
        <begin position="128"/>
        <end position="145"/>
    </location>
</feature>
<keyword evidence="9" id="KW-0012">Acyltransferase</keyword>
<dbReference type="GO" id="GO:0016413">
    <property type="term" value="F:O-acetyltransferase activity"/>
    <property type="evidence" value="ECO:0007669"/>
    <property type="project" value="TreeGrafter"/>
</dbReference>
<dbReference type="PANTHER" id="PTHR40074">
    <property type="entry name" value="O-ACETYLTRANSFERASE WECH"/>
    <property type="match status" value="1"/>
</dbReference>
<evidence type="ECO:0000313" key="10">
    <source>
        <dbReference type="EMBL" id="TII01307.1"/>
    </source>
</evidence>
<sequence length="344" mass="39593">MSKSNQRINWIDFGKGLTVLMVVLGHVVLGLFESNRFEASETVLLFITQVFYLFHIPVFFALSGFFFRPLESPSGLWKFVVQRTIALGIPYLFYSVIQFSLQSLGGDTVRNAASFSDLLRIYETPLGVSWYLYVLWWIYLVLGIVSLRIKKAYYLLYLTLVAYLLSLAIPSPIYIVQKLLLWTFFFILGYWLKQSGCAQILEKNWKVITGSLLVTIIVFMMFWQLSEPEFYISYDRPGAWGLIFPVSVFLAFAVYPILFKVSKFGEYFRKIGKDSLVVYLLHAPIVSVTRIILLKLGFDNVILHILLGLAAGWFGSILGIYLIKSIPFCDAVFYPLNYIRPKKK</sequence>
<dbReference type="GO" id="GO:0005886">
    <property type="term" value="C:plasma membrane"/>
    <property type="evidence" value="ECO:0007669"/>
    <property type="project" value="UniProtKB-SubCell"/>
</dbReference>
<dbReference type="OrthoDB" id="6623990at2"/>
<evidence type="ECO:0000256" key="2">
    <source>
        <dbReference type="ARBA" id="ARBA00007400"/>
    </source>
</evidence>
<accession>A0A4T2GMW2</accession>
<organism evidence="9 11">
    <name type="scientific">Streptococcus suis</name>
    <dbReference type="NCBI Taxonomy" id="1307"/>
    <lineage>
        <taxon>Bacteria</taxon>
        <taxon>Bacillati</taxon>
        <taxon>Bacillota</taxon>
        <taxon>Bacilli</taxon>
        <taxon>Lactobacillales</taxon>
        <taxon>Streptococcaceae</taxon>
        <taxon>Streptococcus</taxon>
    </lineage>
</organism>
<comment type="subcellular location">
    <subcellularLocation>
        <location evidence="1">Cell membrane</location>
        <topology evidence="1">Multi-pass membrane protein</topology>
    </subcellularLocation>
</comment>
<feature type="transmembrane region" description="Helical" evidence="7">
    <location>
        <begin position="152"/>
        <end position="169"/>
    </location>
</feature>
<gene>
    <name evidence="10" type="ORF">FAJ39_00290</name>
    <name evidence="9" type="ORF">FAJ39_04300</name>
</gene>
<keyword evidence="6 7" id="KW-0472">Membrane</keyword>
<feature type="domain" description="Acyltransferase 3" evidence="8">
    <location>
        <begin position="8"/>
        <end position="318"/>
    </location>
</feature>
<dbReference type="PANTHER" id="PTHR40074:SF2">
    <property type="entry name" value="O-ACETYLTRANSFERASE WECH"/>
    <property type="match status" value="1"/>
</dbReference>
<evidence type="ECO:0000256" key="1">
    <source>
        <dbReference type="ARBA" id="ARBA00004651"/>
    </source>
</evidence>